<sequence>MTLATINPLSAKFLKPANLIDWLKLYWSDSFTKDPYAKVKTDFTPPKSSDYTKLPSRYTRVEGWPVQFPENLAEYRANVIASNYTSKQQQWKDEVAPWVIHHRGSAEDKYLNSVDPREKAAIIVLVRDSEIEQLKHSIRMMEDRFNHKFNYPYIFFNEKPFTNNFIQTISKTTKSNTTFSLIPHEHWSVPDYIDMKKTKKEHSKLVELDVVYGGSMSYRHMCRYNSGFFYKHPLLQNLKYYWRLEPDIDYYCNLEYDPFKYMRENKKVYSFVIMLTELSRTIPTLWETTLNFSIKKNLTSPSLKIFSNENYDYNLCHFWSNFEIASLDWFRSSDYDDYFNYLDSTGKFFYERWGDAPVHSLAAGLLLNPDQIHFFNDIGYRHDIFTRWTALSEDSNEVSKCVVPQDKDRNFDIRGTECKGIFDNYKPYPWDPNDSKNALNTIYMNKLTRVNQHHSYLRWRNSAARN</sequence>
<dbReference type="OrthoDB" id="439943at2759"/>
<dbReference type="GO" id="GO:0005794">
    <property type="term" value="C:Golgi apparatus"/>
    <property type="evidence" value="ECO:0007669"/>
    <property type="project" value="TreeGrafter"/>
</dbReference>
<dbReference type="PANTHER" id="PTHR31121:SF2">
    <property type="entry name" value="MANNOSYLTRANSFERASE KTR5-RELATED"/>
    <property type="match status" value="1"/>
</dbReference>
<dbReference type="Gene3D" id="3.90.550.10">
    <property type="entry name" value="Spore Coat Polysaccharide Biosynthesis Protein SpsA, Chain A"/>
    <property type="match status" value="1"/>
</dbReference>
<dbReference type="GO" id="GO:0000026">
    <property type="term" value="F:alpha-1,2-mannosyltransferase activity"/>
    <property type="evidence" value="ECO:0007669"/>
    <property type="project" value="TreeGrafter"/>
</dbReference>
<dbReference type="GO" id="GO:0016020">
    <property type="term" value="C:membrane"/>
    <property type="evidence" value="ECO:0007669"/>
    <property type="project" value="InterPro"/>
</dbReference>
<dbReference type="Proteomes" id="UP000245383">
    <property type="component" value="Unassembled WGS sequence"/>
</dbReference>
<comment type="similarity">
    <text evidence="1">Belongs to the glycosyltransferase 15 family.</text>
</comment>
<accession>A0A2T9YN35</accession>
<evidence type="ECO:0000256" key="1">
    <source>
        <dbReference type="ARBA" id="ARBA00007677"/>
    </source>
</evidence>
<dbReference type="FunFam" id="3.90.550.10:FF:000051">
    <property type="entry name" value="Alpha-1,2-mannosyltransferase (Ktr4)"/>
    <property type="match status" value="1"/>
</dbReference>
<dbReference type="EMBL" id="MBFR01000117">
    <property type="protein sequence ID" value="PVU93750.1"/>
    <property type="molecule type" value="Genomic_DNA"/>
</dbReference>
<dbReference type="InterPro" id="IPR029044">
    <property type="entry name" value="Nucleotide-diphossugar_trans"/>
</dbReference>
<dbReference type="SUPFAM" id="SSF53448">
    <property type="entry name" value="Nucleotide-diphospho-sugar transferases"/>
    <property type="match status" value="1"/>
</dbReference>
<keyword evidence="4" id="KW-1185">Reference proteome</keyword>
<keyword evidence="2" id="KW-0808">Transferase</keyword>
<proteinExistence type="inferred from homology"/>
<dbReference type="Pfam" id="PF01793">
    <property type="entry name" value="Glyco_transf_15"/>
    <property type="match status" value="1"/>
</dbReference>
<protein>
    <submittedName>
        <fullName evidence="3">Uncharacterized protein</fullName>
    </submittedName>
</protein>
<evidence type="ECO:0000313" key="4">
    <source>
        <dbReference type="Proteomes" id="UP000245383"/>
    </source>
</evidence>
<dbReference type="AlphaFoldDB" id="A0A2T9YN35"/>
<evidence type="ECO:0000256" key="2">
    <source>
        <dbReference type="ARBA" id="ARBA00022679"/>
    </source>
</evidence>
<evidence type="ECO:0000313" key="3">
    <source>
        <dbReference type="EMBL" id="PVU93750.1"/>
    </source>
</evidence>
<dbReference type="PANTHER" id="PTHR31121">
    <property type="entry name" value="ALPHA-1,2 MANNOSYLTRANSFERASE KTR1"/>
    <property type="match status" value="1"/>
</dbReference>
<organism evidence="3 4">
    <name type="scientific">Smittium simulii</name>
    <dbReference type="NCBI Taxonomy" id="133385"/>
    <lineage>
        <taxon>Eukaryota</taxon>
        <taxon>Fungi</taxon>
        <taxon>Fungi incertae sedis</taxon>
        <taxon>Zoopagomycota</taxon>
        <taxon>Kickxellomycotina</taxon>
        <taxon>Harpellomycetes</taxon>
        <taxon>Harpellales</taxon>
        <taxon>Legeriomycetaceae</taxon>
        <taxon>Smittium</taxon>
    </lineage>
</organism>
<dbReference type="GO" id="GO:0000032">
    <property type="term" value="P:cell wall mannoprotein biosynthetic process"/>
    <property type="evidence" value="ECO:0007669"/>
    <property type="project" value="TreeGrafter"/>
</dbReference>
<reference evidence="3 4" key="1">
    <citation type="journal article" date="2018" name="MBio">
        <title>Comparative Genomics Reveals the Core Gene Toolbox for the Fungus-Insect Symbiosis.</title>
        <authorList>
            <person name="Wang Y."/>
            <person name="Stata M."/>
            <person name="Wang W."/>
            <person name="Stajich J.E."/>
            <person name="White M.M."/>
            <person name="Moncalvo J.M."/>
        </authorList>
    </citation>
    <scope>NUCLEOTIDE SEQUENCE [LARGE SCALE GENOMIC DNA]</scope>
    <source>
        <strain evidence="3 4">SWE-8-4</strain>
    </source>
</reference>
<name>A0A2T9YN35_9FUNG</name>
<comment type="caution">
    <text evidence="3">The sequence shown here is derived from an EMBL/GenBank/DDBJ whole genome shotgun (WGS) entry which is preliminary data.</text>
</comment>
<dbReference type="GO" id="GO:0006487">
    <property type="term" value="P:protein N-linked glycosylation"/>
    <property type="evidence" value="ECO:0007669"/>
    <property type="project" value="TreeGrafter"/>
</dbReference>
<dbReference type="InterPro" id="IPR002685">
    <property type="entry name" value="Glyco_trans_15"/>
</dbReference>
<gene>
    <name evidence="3" type="ORF">BB561_003069</name>
</gene>